<name>A0ABP3F2U7_9ACTN</name>
<feature type="transmembrane region" description="Helical" evidence="1">
    <location>
        <begin position="124"/>
        <end position="142"/>
    </location>
</feature>
<keyword evidence="1" id="KW-0812">Transmembrane</keyword>
<feature type="transmembrane region" description="Helical" evidence="1">
    <location>
        <begin position="28"/>
        <end position="48"/>
    </location>
</feature>
<evidence type="ECO:0000256" key="1">
    <source>
        <dbReference type="SAM" id="Phobius"/>
    </source>
</evidence>
<keyword evidence="1" id="KW-1133">Transmembrane helix</keyword>
<proteinExistence type="predicted"/>
<sequence length="150" mass="16028">MKESGTDLADLVVRGGTRTRGWLRAGQAFLAVAQLGVGCWALLFPHSFFAVPWVGMGMAYNVHLVTDYGAMSLATAVALGAGALTMERTAIRTGLVVYLVFAVPHLAIHIRLVHHLAPGDRAPLLAALTVAVLIPTVLLWLLSPPARVRR</sequence>
<dbReference type="Proteomes" id="UP001501867">
    <property type="component" value="Unassembled WGS sequence"/>
</dbReference>
<gene>
    <name evidence="2" type="ORF">GCM10010302_39460</name>
</gene>
<evidence type="ECO:0000313" key="2">
    <source>
        <dbReference type="EMBL" id="GAA0296911.1"/>
    </source>
</evidence>
<feature type="transmembrane region" description="Helical" evidence="1">
    <location>
        <begin position="68"/>
        <end position="86"/>
    </location>
</feature>
<organism evidence="2 3">
    <name type="scientific">Streptomyces polychromogenes</name>
    <dbReference type="NCBI Taxonomy" id="67342"/>
    <lineage>
        <taxon>Bacteria</taxon>
        <taxon>Bacillati</taxon>
        <taxon>Actinomycetota</taxon>
        <taxon>Actinomycetes</taxon>
        <taxon>Kitasatosporales</taxon>
        <taxon>Streptomycetaceae</taxon>
        <taxon>Streptomyces</taxon>
    </lineage>
</organism>
<keyword evidence="1" id="KW-0472">Membrane</keyword>
<keyword evidence="3" id="KW-1185">Reference proteome</keyword>
<feature type="transmembrane region" description="Helical" evidence="1">
    <location>
        <begin position="93"/>
        <end position="112"/>
    </location>
</feature>
<dbReference type="EMBL" id="BAAABV010000018">
    <property type="protein sequence ID" value="GAA0296911.1"/>
    <property type="molecule type" value="Genomic_DNA"/>
</dbReference>
<accession>A0ABP3F2U7</accession>
<reference evidence="3" key="1">
    <citation type="journal article" date="2019" name="Int. J. Syst. Evol. Microbiol.">
        <title>The Global Catalogue of Microorganisms (GCM) 10K type strain sequencing project: providing services to taxonomists for standard genome sequencing and annotation.</title>
        <authorList>
            <consortium name="The Broad Institute Genomics Platform"/>
            <consortium name="The Broad Institute Genome Sequencing Center for Infectious Disease"/>
            <person name="Wu L."/>
            <person name="Ma J."/>
        </authorList>
    </citation>
    <scope>NUCLEOTIDE SEQUENCE [LARGE SCALE GENOMIC DNA]</scope>
    <source>
        <strain evidence="3">JCM 4505</strain>
    </source>
</reference>
<comment type="caution">
    <text evidence="2">The sequence shown here is derived from an EMBL/GenBank/DDBJ whole genome shotgun (WGS) entry which is preliminary data.</text>
</comment>
<evidence type="ECO:0000313" key="3">
    <source>
        <dbReference type="Proteomes" id="UP001501867"/>
    </source>
</evidence>
<protein>
    <recommendedName>
        <fullName evidence="4">Integral membrane protein</fullName>
    </recommendedName>
</protein>
<evidence type="ECO:0008006" key="4">
    <source>
        <dbReference type="Google" id="ProtNLM"/>
    </source>
</evidence>